<dbReference type="EC" id="3.5.1.98" evidence="3"/>
<dbReference type="PANTHER" id="PTHR10625:SF5">
    <property type="entry name" value="HISTONE DEACETYLASE"/>
    <property type="match status" value="1"/>
</dbReference>
<proteinExistence type="inferred from homology"/>
<feature type="region of interest" description="Disordered" evidence="10">
    <location>
        <begin position="120"/>
        <end position="148"/>
    </location>
</feature>
<dbReference type="SUPFAM" id="SSF52768">
    <property type="entry name" value="Arginase/deacetylase"/>
    <property type="match status" value="2"/>
</dbReference>
<dbReference type="EMBL" id="APAU02000022">
    <property type="protein sequence ID" value="EUB61234.1"/>
    <property type="molecule type" value="Genomic_DNA"/>
</dbReference>
<evidence type="ECO:0000256" key="5">
    <source>
        <dbReference type="ARBA" id="ARBA00022801"/>
    </source>
</evidence>
<evidence type="ECO:0000256" key="7">
    <source>
        <dbReference type="ARBA" id="ARBA00023015"/>
    </source>
</evidence>
<dbReference type="OrthoDB" id="424012at2759"/>
<evidence type="ECO:0000256" key="4">
    <source>
        <dbReference type="ARBA" id="ARBA00022491"/>
    </source>
</evidence>
<dbReference type="KEGG" id="egl:EGR_03909"/>
<dbReference type="GO" id="GO:0000118">
    <property type="term" value="C:histone deacetylase complex"/>
    <property type="evidence" value="ECO:0007669"/>
    <property type="project" value="TreeGrafter"/>
</dbReference>
<name>W6V4U9_ECHGR</name>
<dbReference type="PRINTS" id="PR01270">
    <property type="entry name" value="HDASUPER"/>
</dbReference>
<keyword evidence="5" id="KW-0378">Hydrolase</keyword>
<evidence type="ECO:0000256" key="3">
    <source>
        <dbReference type="ARBA" id="ARBA00012111"/>
    </source>
</evidence>
<dbReference type="AlphaFoldDB" id="W6V4U9"/>
<protein>
    <recommendedName>
        <fullName evidence="3">histone deacetylase</fullName>
        <ecNumber evidence="3">3.5.1.98</ecNumber>
    </recommendedName>
</protein>
<feature type="region of interest" description="Disordered" evidence="10">
    <location>
        <begin position="199"/>
        <end position="243"/>
    </location>
</feature>
<dbReference type="InterPro" id="IPR037138">
    <property type="entry name" value="His_deacetylse_dom_sf"/>
</dbReference>
<feature type="compositionally biased region" description="Low complexity" evidence="10">
    <location>
        <begin position="222"/>
        <end position="232"/>
    </location>
</feature>
<evidence type="ECO:0000256" key="6">
    <source>
        <dbReference type="ARBA" id="ARBA00022853"/>
    </source>
</evidence>
<feature type="compositionally biased region" description="Polar residues" evidence="10">
    <location>
        <begin position="82"/>
        <end position="107"/>
    </location>
</feature>
<feature type="compositionally biased region" description="Low complexity" evidence="10">
    <location>
        <begin position="535"/>
        <end position="551"/>
    </location>
</feature>
<keyword evidence="7" id="KW-0805">Transcription regulation</keyword>
<dbReference type="GO" id="GO:0141221">
    <property type="term" value="F:histone deacetylase activity, hydrolytic mechanism"/>
    <property type="evidence" value="ECO:0007669"/>
    <property type="project" value="UniProtKB-EC"/>
</dbReference>
<feature type="region of interest" description="Disordered" evidence="10">
    <location>
        <begin position="80"/>
        <end position="107"/>
    </location>
</feature>
<feature type="region of interest" description="Disordered" evidence="10">
    <location>
        <begin position="525"/>
        <end position="551"/>
    </location>
</feature>
<dbReference type="CTD" id="36339624"/>
<dbReference type="InterPro" id="IPR023801">
    <property type="entry name" value="His_deacetylse_dom"/>
</dbReference>
<dbReference type="GO" id="GO:0040029">
    <property type="term" value="P:epigenetic regulation of gene expression"/>
    <property type="evidence" value="ECO:0007669"/>
    <property type="project" value="TreeGrafter"/>
</dbReference>
<evidence type="ECO:0000313" key="13">
    <source>
        <dbReference type="Proteomes" id="UP000019149"/>
    </source>
</evidence>
<sequence length="1182" mass="124750">MYETCAFEAAPPASKLPRLKMDDITVPSALSLHPGNGGKAECRKRYGPVGESRSRLAQARLVLSRQASFDVGGCAADAVDTSPPNSLSMDETDHGLQQSPRVPLESTTAATSIRLQRANSSYASTTMSPSNLLSNGSPKKISSQQVRQRLKEHLLSRRVMSVEASWSVGGGGASMDVSTALAASSASPQPRISLRHFSRSFDSNRTPSSPSPPPSLSHTETSAPRPSSPSSLPRKRAAYHRSTTLSLDSTIKLPTTTSSVSEVALATRNNVWREGKPPAHYQQSSLGGCFVAYITGPSSYNPQMAHVRSDDFSKGLVGSSAPAAVAVEMPLDLTTAPVAASSGESLRRLASDCPHQRQVPAAGGGASVGDISLLMQQFEALRNPSIKDLVPSKVGDNSPQGTETYVGPSAYQWLGEEGDRRVKSRSTENTPVPKQLPVFNPISLSAPPPAATATTAAASTTLSDLQQTAASLVSSLTSLCRPQPVGGSGTPSQLNLLTTSLFHPHLSTQVSQNLHETQETLAALTLGGPQEETVRPSTVVSTTPATVTTTPMPTAHEFLRGALERAYDELLRHWNGLSPVLSWPTTGSKRTGESLASNETALLFDPAMLSHVCLCPHGNNPQVHPEHPLRIISVLERIASSRLQIPRSLLSSTSVTATPNQEAHLALSEDLPLAFFCHWMRARMATREELALFHTSEHIARYCPDSSSDYGGDERAEIEGLGSMTELVMDAETSVKKGDRKLATSSLATLHCGGMGVDSDTVWNPETTSRSARLAVGQVLCLAHNLACGRLRNGFALVHPPGHHAEPDQAMGFCYFNSVAIAALSVLQSGLANRVLIVDWDIHHGNGTQFAADKHPGLLYISLHRYDQGTFFPGTGSFQRHCQSGYTVNIPWGCTDISPVASVRRESWRQTKITKAASSNDSGVLEDCAPTMVGGIAQSCTSSPASSSAGSLDVGLARCSGSGGSGGETSGTVGLSDSEYLAAFRSLVLPLATEFAPDVVLVSAGFDAAAGHGSALGGYEISPGAFAWMTRQCMSLAGGRVGLVLEGGYVASVTADCVTTCLNALLLPNPPPAVFDVNPCGSCLQRLASLDDCITAAKAWVAPSELARAPRPEAVKTLVEVANVHAASGRWKCLTTPDTSGFVDVALSFNRAMEQERARLLSSSTTTTLSTIWGTPSNPDST</sequence>
<keyword evidence="4" id="KW-0678">Repressor</keyword>
<reference evidence="12 13" key="1">
    <citation type="journal article" date="2013" name="Nat. Genet.">
        <title>The genome of the hydatid tapeworm Echinococcus granulosus.</title>
        <authorList>
            <person name="Zheng H."/>
            <person name="Zhang W."/>
            <person name="Zhang L."/>
            <person name="Zhang Z."/>
            <person name="Li J."/>
            <person name="Lu G."/>
            <person name="Zhu Y."/>
            <person name="Wang Y."/>
            <person name="Huang Y."/>
            <person name="Liu J."/>
            <person name="Kang H."/>
            <person name="Chen J."/>
            <person name="Wang L."/>
            <person name="Chen A."/>
            <person name="Yu S."/>
            <person name="Gao Z."/>
            <person name="Jin L."/>
            <person name="Gu W."/>
            <person name="Wang Z."/>
            <person name="Zhao L."/>
            <person name="Shi B."/>
            <person name="Wen H."/>
            <person name="Lin R."/>
            <person name="Jones M.K."/>
            <person name="Brejova B."/>
            <person name="Vinar T."/>
            <person name="Zhao G."/>
            <person name="McManus D.P."/>
            <person name="Chen Z."/>
            <person name="Zhou Y."/>
            <person name="Wang S."/>
        </authorList>
    </citation>
    <scope>NUCLEOTIDE SEQUENCE [LARGE SCALE GENOMIC DNA]</scope>
</reference>
<comment type="subcellular location">
    <subcellularLocation>
        <location evidence="1">Nucleus</location>
    </subcellularLocation>
</comment>
<dbReference type="STRING" id="6210.W6V4U9"/>
<feature type="domain" description="Histone deacetylase" evidence="11">
    <location>
        <begin position="974"/>
        <end position="1065"/>
    </location>
</feature>
<comment type="caution">
    <text evidence="12">The sequence shown here is derived from an EMBL/GenBank/DDBJ whole genome shotgun (WGS) entry which is preliminary data.</text>
</comment>
<dbReference type="Proteomes" id="UP000019149">
    <property type="component" value="Unassembled WGS sequence"/>
</dbReference>
<evidence type="ECO:0000256" key="9">
    <source>
        <dbReference type="ARBA" id="ARBA00023242"/>
    </source>
</evidence>
<gene>
    <name evidence="12" type="ORF">EGR_03909</name>
</gene>
<keyword evidence="6" id="KW-0156">Chromatin regulator</keyword>
<keyword evidence="8" id="KW-0804">Transcription</keyword>
<evidence type="ECO:0000313" key="12">
    <source>
        <dbReference type="EMBL" id="EUB61234.1"/>
    </source>
</evidence>
<feature type="region of interest" description="Disordered" evidence="10">
    <location>
        <begin position="418"/>
        <end position="450"/>
    </location>
</feature>
<keyword evidence="9" id="KW-0539">Nucleus</keyword>
<dbReference type="Pfam" id="PF00850">
    <property type="entry name" value="Hist_deacetyl"/>
    <property type="match status" value="2"/>
</dbReference>
<dbReference type="PANTHER" id="PTHR10625">
    <property type="entry name" value="HISTONE DEACETYLASE HDAC1-RELATED"/>
    <property type="match status" value="1"/>
</dbReference>
<evidence type="ECO:0000256" key="2">
    <source>
        <dbReference type="ARBA" id="ARBA00007738"/>
    </source>
</evidence>
<dbReference type="Gene3D" id="3.40.800.20">
    <property type="entry name" value="Histone deacetylase domain"/>
    <property type="match status" value="1"/>
</dbReference>
<dbReference type="InterPro" id="IPR000286">
    <property type="entry name" value="HDACs"/>
</dbReference>
<dbReference type="InterPro" id="IPR023696">
    <property type="entry name" value="Ureohydrolase_dom_sf"/>
</dbReference>
<comment type="similarity">
    <text evidence="2">Belongs to the histone deacetylase family. HD type 2 subfamily.</text>
</comment>
<dbReference type="OMA" id="WMRARMA"/>
<evidence type="ECO:0000256" key="1">
    <source>
        <dbReference type="ARBA" id="ARBA00004123"/>
    </source>
</evidence>
<evidence type="ECO:0000259" key="11">
    <source>
        <dbReference type="Pfam" id="PF00850"/>
    </source>
</evidence>
<organism evidence="12 13">
    <name type="scientific">Echinococcus granulosus</name>
    <name type="common">Hydatid tapeworm</name>
    <dbReference type="NCBI Taxonomy" id="6210"/>
    <lineage>
        <taxon>Eukaryota</taxon>
        <taxon>Metazoa</taxon>
        <taxon>Spiralia</taxon>
        <taxon>Lophotrochozoa</taxon>
        <taxon>Platyhelminthes</taxon>
        <taxon>Cestoda</taxon>
        <taxon>Eucestoda</taxon>
        <taxon>Cyclophyllidea</taxon>
        <taxon>Taeniidae</taxon>
        <taxon>Echinococcus</taxon>
        <taxon>Echinococcus granulosus group</taxon>
    </lineage>
</organism>
<dbReference type="RefSeq" id="XP_024352430.1">
    <property type="nucleotide sequence ID" value="XM_024493158.1"/>
</dbReference>
<evidence type="ECO:0000256" key="8">
    <source>
        <dbReference type="ARBA" id="ARBA00023163"/>
    </source>
</evidence>
<accession>W6V4U9</accession>
<evidence type="ECO:0000256" key="10">
    <source>
        <dbReference type="SAM" id="MobiDB-lite"/>
    </source>
</evidence>
<feature type="compositionally biased region" description="Polar residues" evidence="10">
    <location>
        <begin position="120"/>
        <end position="147"/>
    </location>
</feature>
<feature type="domain" description="Histone deacetylase" evidence="11">
    <location>
        <begin position="672"/>
        <end position="892"/>
    </location>
</feature>
<keyword evidence="13" id="KW-1185">Reference proteome</keyword>
<dbReference type="GeneID" id="36339624"/>